<evidence type="ECO:0000313" key="3">
    <source>
        <dbReference type="Proteomes" id="UP000515971"/>
    </source>
</evidence>
<feature type="transmembrane region" description="Helical" evidence="1">
    <location>
        <begin position="47"/>
        <end position="63"/>
    </location>
</feature>
<dbReference type="Proteomes" id="UP000515971">
    <property type="component" value="Chromosome"/>
</dbReference>
<protein>
    <submittedName>
        <fullName evidence="2">Uncharacterized protein</fullName>
    </submittedName>
</protein>
<feature type="transmembrane region" description="Helical" evidence="1">
    <location>
        <begin position="75"/>
        <end position="94"/>
    </location>
</feature>
<keyword evidence="1" id="KW-0472">Membrane</keyword>
<gene>
    <name evidence="2" type="ORF">H9L13_07755</name>
</gene>
<name>A0A7G9SFI1_9SPHN</name>
<sequence>MSKGSQTSAGEAQRRSRLWAALGYVVALLAVQYFVIDHSFKVDDNDIWLFSGLASLVFASRVLNPHYTPTDDAAVNAFFSLATMLVTVPLLTSANPPPPPQIRS</sequence>
<evidence type="ECO:0000313" key="2">
    <source>
        <dbReference type="EMBL" id="QNN66606.1"/>
    </source>
</evidence>
<proteinExistence type="predicted"/>
<accession>A0A7G9SFI1</accession>
<feature type="transmembrane region" description="Helical" evidence="1">
    <location>
        <begin position="18"/>
        <end position="35"/>
    </location>
</feature>
<keyword evidence="1" id="KW-0812">Transmembrane</keyword>
<dbReference type="AlphaFoldDB" id="A0A7G9SFI1"/>
<dbReference type="EMBL" id="CP060718">
    <property type="protein sequence ID" value="QNN66606.1"/>
    <property type="molecule type" value="Genomic_DNA"/>
</dbReference>
<dbReference type="RefSeq" id="WP_187537198.1">
    <property type="nucleotide sequence ID" value="NZ_CP060718.1"/>
</dbReference>
<evidence type="ECO:0000256" key="1">
    <source>
        <dbReference type="SAM" id="Phobius"/>
    </source>
</evidence>
<keyword evidence="1" id="KW-1133">Transmembrane helix</keyword>
<dbReference type="KEGG" id="slut:H9L13_07755"/>
<reference evidence="2 3" key="1">
    <citation type="submission" date="2020-08" db="EMBL/GenBank/DDBJ databases">
        <title>Genome sequence of Sphingomonas lutea KCTC 23642T.</title>
        <authorList>
            <person name="Hyun D.-W."/>
            <person name="Bae J.-W."/>
        </authorList>
    </citation>
    <scope>NUCLEOTIDE SEQUENCE [LARGE SCALE GENOMIC DNA]</scope>
    <source>
        <strain evidence="2 3">KCTC 23642</strain>
    </source>
</reference>
<keyword evidence="3" id="KW-1185">Reference proteome</keyword>
<organism evidence="2 3">
    <name type="scientific">Sphingomonas lutea</name>
    <dbReference type="NCBI Taxonomy" id="1045317"/>
    <lineage>
        <taxon>Bacteria</taxon>
        <taxon>Pseudomonadati</taxon>
        <taxon>Pseudomonadota</taxon>
        <taxon>Alphaproteobacteria</taxon>
        <taxon>Sphingomonadales</taxon>
        <taxon>Sphingomonadaceae</taxon>
        <taxon>Sphingomonas</taxon>
    </lineage>
</organism>